<dbReference type="Pfam" id="PF01205">
    <property type="entry name" value="Impact_N"/>
    <property type="match status" value="1"/>
</dbReference>
<dbReference type="Gene3D" id="3.30.70.240">
    <property type="match status" value="1"/>
</dbReference>
<dbReference type="InterPro" id="IPR036956">
    <property type="entry name" value="Impact_N_sf"/>
</dbReference>
<dbReference type="GO" id="GO:0006446">
    <property type="term" value="P:regulation of translational initiation"/>
    <property type="evidence" value="ECO:0007669"/>
    <property type="project" value="TreeGrafter"/>
</dbReference>
<organism evidence="3 4">
    <name type="scientific">Francisella uliginis</name>
    <dbReference type="NCBI Taxonomy" id="573570"/>
    <lineage>
        <taxon>Bacteria</taxon>
        <taxon>Pseudomonadati</taxon>
        <taxon>Pseudomonadota</taxon>
        <taxon>Gammaproteobacteria</taxon>
        <taxon>Thiotrichales</taxon>
        <taxon>Francisellaceae</taxon>
        <taxon>Francisella</taxon>
    </lineage>
</organism>
<dbReference type="RefSeq" id="WP_072711512.1">
    <property type="nucleotide sequence ID" value="NZ_CP016796.1"/>
</dbReference>
<dbReference type="EMBL" id="CP016796">
    <property type="protein sequence ID" value="API86286.1"/>
    <property type="molecule type" value="Genomic_DNA"/>
</dbReference>
<evidence type="ECO:0000313" key="3">
    <source>
        <dbReference type="EMBL" id="API86286.1"/>
    </source>
</evidence>
<dbReference type="InterPro" id="IPR001498">
    <property type="entry name" value="Impact_N"/>
</dbReference>
<dbReference type="STRING" id="573570.F7310_02485"/>
<gene>
    <name evidence="3" type="ORF">F7310_02485</name>
</gene>
<name>A0A1L4BR19_9GAMM</name>
<proteinExistence type="inferred from homology"/>
<dbReference type="AlphaFoldDB" id="A0A1L4BR19"/>
<dbReference type="GO" id="GO:0017111">
    <property type="term" value="F:ribonucleoside triphosphate phosphatase activity"/>
    <property type="evidence" value="ECO:0007669"/>
    <property type="project" value="UniProtKB-ARBA"/>
</dbReference>
<dbReference type="InterPro" id="IPR020569">
    <property type="entry name" value="UPF0029_Impact_CS"/>
</dbReference>
<dbReference type="GO" id="GO:0032561">
    <property type="term" value="F:guanyl ribonucleotide binding"/>
    <property type="evidence" value="ECO:0007669"/>
    <property type="project" value="UniProtKB-ARBA"/>
</dbReference>
<dbReference type="NCBIfam" id="TIGR00257">
    <property type="entry name" value="IMPACT_YIGZ"/>
    <property type="match status" value="1"/>
</dbReference>
<accession>A0A1L4BR19</accession>
<dbReference type="KEGG" id="frx:F7310_02485"/>
<comment type="similarity">
    <text evidence="1">Belongs to the IMPACT family.</text>
</comment>
<dbReference type="GO" id="GO:0043168">
    <property type="term" value="F:anion binding"/>
    <property type="evidence" value="ECO:0007669"/>
    <property type="project" value="UniProtKB-ARBA"/>
</dbReference>
<dbReference type="SUPFAM" id="SSF54980">
    <property type="entry name" value="EF-G C-terminal domain-like"/>
    <property type="match status" value="1"/>
</dbReference>
<dbReference type="InterPro" id="IPR035647">
    <property type="entry name" value="EFG_III/V"/>
</dbReference>
<dbReference type="InterPro" id="IPR015796">
    <property type="entry name" value="Impact_YigZ-like"/>
</dbReference>
<reference evidence="3 4" key="1">
    <citation type="journal article" date="2016" name="Appl. Environ. Microbiol.">
        <title>Whole genome relationships among Francisella bacteria of diverse origin define new species and provide specific regions for detection.</title>
        <authorList>
            <person name="Challacombe J.F."/>
            <person name="Petersen J.M."/>
            <person name="Gallegos-Graves V."/>
            <person name="Hodge D."/>
            <person name="Pillai S."/>
            <person name="Kuske C.R."/>
        </authorList>
    </citation>
    <scope>NUCLEOTIDE SEQUENCE [LARGE SCALE GENOMIC DNA]</scope>
    <source>
        <strain evidence="4">TX07-7310</strain>
    </source>
</reference>
<dbReference type="PANTHER" id="PTHR16301">
    <property type="entry name" value="IMPACT-RELATED"/>
    <property type="match status" value="1"/>
</dbReference>
<dbReference type="OrthoDB" id="9813771at2"/>
<sequence>MNAYKTISKDINTEIEPIKKSRFIAYAFHIENEQEALDSITNIKEKHSDANHHCWAYALIKDNKFRFSDDGEPSGSAGKPILSHIQGNGLLNTLVVVVRYFGGTKLGVGGLIRAYGHAAKEVLESASIIAVEPNCSIQVIYRYNETASIDIVLKHFNANILSQEYSEMIQLVVEISASDKLSFLEELKSVTKGRVEFKVFEKD</sequence>
<evidence type="ECO:0000313" key="4">
    <source>
        <dbReference type="Proteomes" id="UP000184222"/>
    </source>
</evidence>
<dbReference type="PROSITE" id="PS00910">
    <property type="entry name" value="UPF0029"/>
    <property type="match status" value="1"/>
</dbReference>
<keyword evidence="4" id="KW-1185">Reference proteome</keyword>
<evidence type="ECO:0000259" key="2">
    <source>
        <dbReference type="Pfam" id="PF01205"/>
    </source>
</evidence>
<protein>
    <submittedName>
        <fullName evidence="3">YigZ family protein</fullName>
    </submittedName>
</protein>
<dbReference type="GO" id="GO:0005737">
    <property type="term" value="C:cytoplasm"/>
    <property type="evidence" value="ECO:0007669"/>
    <property type="project" value="TreeGrafter"/>
</dbReference>
<dbReference type="Gene3D" id="3.30.230.30">
    <property type="entry name" value="Impact, N-terminal domain"/>
    <property type="match status" value="1"/>
</dbReference>
<evidence type="ECO:0000256" key="1">
    <source>
        <dbReference type="ARBA" id="ARBA00007665"/>
    </source>
</evidence>
<dbReference type="Proteomes" id="UP000184222">
    <property type="component" value="Chromosome"/>
</dbReference>
<dbReference type="PANTHER" id="PTHR16301:SF20">
    <property type="entry name" value="IMPACT FAMILY MEMBER YIGZ"/>
    <property type="match status" value="1"/>
</dbReference>
<dbReference type="InterPro" id="IPR020568">
    <property type="entry name" value="Ribosomal_Su5_D2-typ_SF"/>
</dbReference>
<dbReference type="SUPFAM" id="SSF54211">
    <property type="entry name" value="Ribosomal protein S5 domain 2-like"/>
    <property type="match status" value="1"/>
</dbReference>
<feature type="domain" description="Impact N-terminal" evidence="2">
    <location>
        <begin position="19"/>
        <end position="123"/>
    </location>
</feature>
<dbReference type="InterPro" id="IPR023582">
    <property type="entry name" value="Impact"/>
</dbReference>